<dbReference type="EMBL" id="CACVKT020008340">
    <property type="protein sequence ID" value="CAC5414364.1"/>
    <property type="molecule type" value="Genomic_DNA"/>
</dbReference>
<feature type="transmembrane region" description="Helical" evidence="2">
    <location>
        <begin position="290"/>
        <end position="312"/>
    </location>
</feature>
<protein>
    <submittedName>
        <fullName evidence="4">SLC16A14</fullName>
    </submittedName>
</protein>
<organism evidence="4 5">
    <name type="scientific">Mytilus coruscus</name>
    <name type="common">Sea mussel</name>
    <dbReference type="NCBI Taxonomy" id="42192"/>
    <lineage>
        <taxon>Eukaryota</taxon>
        <taxon>Metazoa</taxon>
        <taxon>Spiralia</taxon>
        <taxon>Lophotrochozoa</taxon>
        <taxon>Mollusca</taxon>
        <taxon>Bivalvia</taxon>
        <taxon>Autobranchia</taxon>
        <taxon>Pteriomorphia</taxon>
        <taxon>Mytilida</taxon>
        <taxon>Mytiloidea</taxon>
        <taxon>Mytilidae</taxon>
        <taxon>Mytilinae</taxon>
        <taxon>Mytilus</taxon>
    </lineage>
</organism>
<evidence type="ECO:0000259" key="3">
    <source>
        <dbReference type="PROSITE" id="PS50850"/>
    </source>
</evidence>
<dbReference type="PANTHER" id="PTHR11360:SF310">
    <property type="entry name" value="MONOCARBOXYLATE TRANSPORTER 9-LIKE"/>
    <property type="match status" value="1"/>
</dbReference>
<dbReference type="InterPro" id="IPR011701">
    <property type="entry name" value="MFS"/>
</dbReference>
<dbReference type="GO" id="GO:0008028">
    <property type="term" value="F:monocarboxylic acid transmembrane transporter activity"/>
    <property type="evidence" value="ECO:0007669"/>
    <property type="project" value="TreeGrafter"/>
</dbReference>
<evidence type="ECO:0000313" key="5">
    <source>
        <dbReference type="Proteomes" id="UP000507470"/>
    </source>
</evidence>
<sequence>MKQYKLKNFHLRKNEKADRGICSPQEKERIMKTDKRKWFVLVAGFICFALVAGFPYSLGLFYVEWLEEFGKSNSETALVQSVCLGIFMIGGFLSGAVITKYGSRKCAIFGGILSTGGVGLSFFATSITHLVLLVGIVSGFGFSLSYIGASTMVGKNFEGKQKMMALAIIAVGSGVGASIFPVLLQNLIYEFGWRGTTLITSGITFHIVICGCIFSERQESRDKLSSNEKVLYTNFEQEISKTDSIFHIELFNSTESMNKTLSQNDTAQSNIDTSISSMAVFKEILLNKAYTAYVLTFAMSLASMNTTIIFFIDYFQTKGMTRSEAVNIYLYMNITSSLFRLLPGILKQIPHVSVLAIPAMSTSIGSISMAMFFFTGSSLTLNIITSCGFGIATGGMIAVMSVAIVKLVGQENYSTGLGISMTSVGIINSGAGPLSGECKRSKI</sequence>
<feature type="transmembrane region" description="Helical" evidence="2">
    <location>
        <begin position="38"/>
        <end position="58"/>
    </location>
</feature>
<keyword evidence="2" id="KW-1133">Transmembrane helix</keyword>
<feature type="transmembrane region" description="Helical" evidence="2">
    <location>
        <begin position="354"/>
        <end position="375"/>
    </location>
</feature>
<dbReference type="SUPFAM" id="SSF103473">
    <property type="entry name" value="MFS general substrate transporter"/>
    <property type="match status" value="1"/>
</dbReference>
<feature type="transmembrane region" description="Helical" evidence="2">
    <location>
        <begin position="78"/>
        <end position="99"/>
    </location>
</feature>
<keyword evidence="2" id="KW-0812">Transmembrane</keyword>
<feature type="transmembrane region" description="Helical" evidence="2">
    <location>
        <begin position="130"/>
        <end position="153"/>
    </location>
</feature>
<proteinExistence type="predicted"/>
<dbReference type="PROSITE" id="PS50850">
    <property type="entry name" value="MFS"/>
    <property type="match status" value="1"/>
</dbReference>
<dbReference type="InterPro" id="IPR036259">
    <property type="entry name" value="MFS_trans_sf"/>
</dbReference>
<dbReference type="InterPro" id="IPR020846">
    <property type="entry name" value="MFS_dom"/>
</dbReference>
<dbReference type="Proteomes" id="UP000507470">
    <property type="component" value="Unassembled WGS sequence"/>
</dbReference>
<feature type="transmembrane region" description="Helical" evidence="2">
    <location>
        <begin position="196"/>
        <end position="214"/>
    </location>
</feature>
<gene>
    <name evidence="4" type="ORF">MCOR_47182</name>
</gene>
<dbReference type="InterPro" id="IPR050327">
    <property type="entry name" value="Proton-linked_MCT"/>
</dbReference>
<accession>A0A6J8E0M0</accession>
<dbReference type="OrthoDB" id="6099974at2759"/>
<dbReference type="PANTHER" id="PTHR11360">
    <property type="entry name" value="MONOCARBOXYLATE TRANSPORTER"/>
    <property type="match status" value="1"/>
</dbReference>
<feature type="domain" description="Major facilitator superfamily (MFS) profile" evidence="3">
    <location>
        <begin position="37"/>
        <end position="443"/>
    </location>
</feature>
<name>A0A6J8E0M0_MYTCO</name>
<feature type="transmembrane region" description="Helical" evidence="2">
    <location>
        <begin position="381"/>
        <end position="405"/>
    </location>
</feature>
<evidence type="ECO:0000313" key="4">
    <source>
        <dbReference type="EMBL" id="CAC5414364.1"/>
    </source>
</evidence>
<evidence type="ECO:0000256" key="2">
    <source>
        <dbReference type="SAM" id="Phobius"/>
    </source>
</evidence>
<dbReference type="AlphaFoldDB" id="A0A6J8E0M0"/>
<reference evidence="4 5" key="1">
    <citation type="submission" date="2020-06" db="EMBL/GenBank/DDBJ databases">
        <authorList>
            <person name="Li R."/>
            <person name="Bekaert M."/>
        </authorList>
    </citation>
    <scope>NUCLEOTIDE SEQUENCE [LARGE SCALE GENOMIC DNA]</scope>
    <source>
        <strain evidence="5">wild</strain>
    </source>
</reference>
<dbReference type="Gene3D" id="1.20.1250.20">
    <property type="entry name" value="MFS general substrate transporter like domains"/>
    <property type="match status" value="1"/>
</dbReference>
<feature type="transmembrane region" description="Helical" evidence="2">
    <location>
        <begin position="106"/>
        <end position="124"/>
    </location>
</feature>
<dbReference type="GO" id="GO:0016020">
    <property type="term" value="C:membrane"/>
    <property type="evidence" value="ECO:0007669"/>
    <property type="project" value="UniProtKB-SubCell"/>
</dbReference>
<keyword evidence="5" id="KW-1185">Reference proteome</keyword>
<dbReference type="Pfam" id="PF07690">
    <property type="entry name" value="MFS_1"/>
    <property type="match status" value="1"/>
</dbReference>
<evidence type="ECO:0000256" key="1">
    <source>
        <dbReference type="ARBA" id="ARBA00004141"/>
    </source>
</evidence>
<feature type="transmembrane region" description="Helical" evidence="2">
    <location>
        <begin position="324"/>
        <end position="342"/>
    </location>
</feature>
<keyword evidence="2" id="KW-0472">Membrane</keyword>
<feature type="transmembrane region" description="Helical" evidence="2">
    <location>
        <begin position="165"/>
        <end position="184"/>
    </location>
</feature>
<comment type="subcellular location">
    <subcellularLocation>
        <location evidence="1">Membrane</location>
        <topology evidence="1">Multi-pass membrane protein</topology>
    </subcellularLocation>
</comment>